<dbReference type="EMBL" id="CP013729">
    <property type="protein sequence ID" value="ALV07828.1"/>
    <property type="molecule type" value="Genomic_DNA"/>
</dbReference>
<dbReference type="Proteomes" id="UP000060699">
    <property type="component" value="Chromosome"/>
</dbReference>
<keyword evidence="2" id="KW-1185">Reference proteome</keyword>
<dbReference type="InterPro" id="IPR050776">
    <property type="entry name" value="Ank_Repeat/CDKN_Inhibitor"/>
</dbReference>
<dbReference type="SMART" id="SM00248">
    <property type="entry name" value="ANK"/>
    <property type="match status" value="2"/>
</dbReference>
<dbReference type="Gene3D" id="1.25.40.20">
    <property type="entry name" value="Ankyrin repeat-containing domain"/>
    <property type="match status" value="2"/>
</dbReference>
<dbReference type="PROSITE" id="PS50088">
    <property type="entry name" value="ANK_REPEAT"/>
    <property type="match status" value="2"/>
</dbReference>
<dbReference type="OrthoDB" id="9812708at2"/>
<dbReference type="PANTHER" id="PTHR24201:SF2">
    <property type="entry name" value="ANKYRIN REPEAT DOMAIN-CONTAINING PROTEIN 42"/>
    <property type="match status" value="1"/>
</dbReference>
<gene>
    <name evidence="1" type="ORF">RD2015_3371</name>
</gene>
<evidence type="ECO:0000313" key="2">
    <source>
        <dbReference type="Proteomes" id="UP000060699"/>
    </source>
</evidence>
<organism evidence="1 2">
    <name type="scientific">Roseateles depolymerans</name>
    <dbReference type="NCBI Taxonomy" id="76731"/>
    <lineage>
        <taxon>Bacteria</taxon>
        <taxon>Pseudomonadati</taxon>
        <taxon>Pseudomonadota</taxon>
        <taxon>Betaproteobacteria</taxon>
        <taxon>Burkholderiales</taxon>
        <taxon>Sphaerotilaceae</taxon>
        <taxon>Roseateles</taxon>
    </lineage>
</organism>
<dbReference type="PANTHER" id="PTHR24201">
    <property type="entry name" value="ANK_REP_REGION DOMAIN-CONTAINING PROTEIN"/>
    <property type="match status" value="1"/>
</dbReference>
<dbReference type="KEGG" id="rdp:RD2015_3371"/>
<dbReference type="Pfam" id="PF12796">
    <property type="entry name" value="Ank_2"/>
    <property type="match status" value="1"/>
</dbReference>
<proteinExistence type="predicted"/>
<dbReference type="RefSeq" id="WP_058935883.1">
    <property type="nucleotide sequence ID" value="NZ_CP013729.1"/>
</dbReference>
<dbReference type="AlphaFoldDB" id="A0A0U3N0X2"/>
<dbReference type="InterPro" id="IPR002110">
    <property type="entry name" value="Ankyrin_rpt"/>
</dbReference>
<accession>A0A0U3N0X2</accession>
<name>A0A0U3N0X2_9BURK</name>
<protein>
    <submittedName>
        <fullName evidence="1">Ankyrin</fullName>
    </submittedName>
</protein>
<dbReference type="SUPFAM" id="SSF48403">
    <property type="entry name" value="Ankyrin repeat"/>
    <property type="match status" value="1"/>
</dbReference>
<dbReference type="STRING" id="76731.RD2015_3371"/>
<evidence type="ECO:0000313" key="1">
    <source>
        <dbReference type="EMBL" id="ALV07828.1"/>
    </source>
</evidence>
<reference evidence="1 2" key="1">
    <citation type="submission" date="2015-12" db="EMBL/GenBank/DDBJ databases">
        <title>Complete genome of Roseateles depolymerans KCTC 42856.</title>
        <authorList>
            <person name="Kim K.M."/>
        </authorList>
    </citation>
    <scope>NUCLEOTIDE SEQUENCE [LARGE SCALE GENOMIC DNA]</scope>
    <source>
        <strain evidence="1 2">KCTC 42856</strain>
    </source>
</reference>
<dbReference type="InterPro" id="IPR036770">
    <property type="entry name" value="Ankyrin_rpt-contain_sf"/>
</dbReference>
<dbReference type="PROSITE" id="PS50297">
    <property type="entry name" value="ANK_REP_REGION"/>
    <property type="match status" value="2"/>
</dbReference>
<sequence>MTRIDPALDLDAILFEAAAALFPNEDPPPHIDVHARDAMGDTPLHVMLMQGNEAAALVLIRQGADVNAAGEMEETPLHVAARHSSAETIGALLQAGARVDLQSAFGQTAQSLAEELQRADVFRAGLLVAKRRKGS</sequence>